<evidence type="ECO:0000313" key="2">
    <source>
        <dbReference type="Proteomes" id="UP000095283"/>
    </source>
</evidence>
<keyword evidence="1" id="KW-1133">Transmembrane helix</keyword>
<feature type="transmembrane region" description="Helical" evidence="1">
    <location>
        <begin position="26"/>
        <end position="46"/>
    </location>
</feature>
<sequence>MQKVLSWPSGSHRRVRWSGHGTDRGLFLFGLLSYLVIADNLLCVCTHPAEVRNRLKSGFRLFVKQIEVDRSTGEFQCTWTVSLEDSEESKLMV</sequence>
<reference evidence="3" key="1">
    <citation type="submission" date="2016-11" db="UniProtKB">
        <authorList>
            <consortium name="WormBaseParasite"/>
        </authorList>
    </citation>
    <scope>IDENTIFICATION</scope>
</reference>
<keyword evidence="2" id="KW-1185">Reference proteome</keyword>
<accession>A0A1I7WXS3</accession>
<proteinExistence type="predicted"/>
<organism evidence="2 3">
    <name type="scientific">Heterorhabditis bacteriophora</name>
    <name type="common">Entomopathogenic nematode worm</name>
    <dbReference type="NCBI Taxonomy" id="37862"/>
    <lineage>
        <taxon>Eukaryota</taxon>
        <taxon>Metazoa</taxon>
        <taxon>Ecdysozoa</taxon>
        <taxon>Nematoda</taxon>
        <taxon>Chromadorea</taxon>
        <taxon>Rhabditida</taxon>
        <taxon>Rhabditina</taxon>
        <taxon>Rhabditomorpha</taxon>
        <taxon>Strongyloidea</taxon>
        <taxon>Heterorhabditidae</taxon>
        <taxon>Heterorhabditis</taxon>
    </lineage>
</organism>
<dbReference type="Proteomes" id="UP000095283">
    <property type="component" value="Unplaced"/>
</dbReference>
<evidence type="ECO:0000313" key="3">
    <source>
        <dbReference type="WBParaSite" id="Hba_09970"/>
    </source>
</evidence>
<name>A0A1I7WXS3_HETBA</name>
<dbReference type="WBParaSite" id="Hba_09970">
    <property type="protein sequence ID" value="Hba_09970"/>
    <property type="gene ID" value="Hba_09970"/>
</dbReference>
<protein>
    <submittedName>
        <fullName evidence="3">Ig-like domain-containing protein</fullName>
    </submittedName>
</protein>
<keyword evidence="1" id="KW-0812">Transmembrane</keyword>
<keyword evidence="1" id="KW-0472">Membrane</keyword>
<dbReference type="AlphaFoldDB" id="A0A1I7WXS3"/>
<evidence type="ECO:0000256" key="1">
    <source>
        <dbReference type="SAM" id="Phobius"/>
    </source>
</evidence>